<dbReference type="CDD" id="cd14660">
    <property type="entry name" value="E2F_DD"/>
    <property type="match status" value="1"/>
</dbReference>
<feature type="region of interest" description="Disordered" evidence="6">
    <location>
        <begin position="1"/>
        <end position="25"/>
    </location>
</feature>
<dbReference type="GO" id="GO:0000978">
    <property type="term" value="F:RNA polymerase II cis-regulatory region sequence-specific DNA binding"/>
    <property type="evidence" value="ECO:0007669"/>
    <property type="project" value="InterPro"/>
</dbReference>
<dbReference type="AlphaFoldDB" id="A0AA88MNY6"/>
<dbReference type="GO" id="GO:0000981">
    <property type="term" value="F:DNA-binding transcription factor activity, RNA polymerase II-specific"/>
    <property type="evidence" value="ECO:0007669"/>
    <property type="project" value="TreeGrafter"/>
</dbReference>
<keyword evidence="4 5" id="KW-0804">Transcription</keyword>
<proteinExistence type="inferred from homology"/>
<evidence type="ECO:0000256" key="3">
    <source>
        <dbReference type="ARBA" id="ARBA00023125"/>
    </source>
</evidence>
<dbReference type="FunFam" id="1.10.10.10:FF:000008">
    <property type="entry name" value="E2F transcription factor 1"/>
    <property type="match status" value="1"/>
</dbReference>
<dbReference type="Proteomes" id="UP001187415">
    <property type="component" value="Unassembled WGS sequence"/>
</dbReference>
<dbReference type="InterPro" id="IPR003316">
    <property type="entry name" value="E2F_WHTH_DNA-bd_dom"/>
</dbReference>
<protein>
    <recommendedName>
        <fullName evidence="7">E2F/DP family winged-helix DNA-binding domain-containing protein</fullName>
    </recommendedName>
</protein>
<comment type="subcellular location">
    <subcellularLocation>
        <location evidence="5">Nucleus</location>
    </subcellularLocation>
</comment>
<comment type="similarity">
    <text evidence="1 5">Belongs to the E2F/DP family.</text>
</comment>
<dbReference type="Pfam" id="PF16421">
    <property type="entry name" value="E2F_CC-MB"/>
    <property type="match status" value="1"/>
</dbReference>
<name>A0AA88MNY6_CHASR</name>
<evidence type="ECO:0000256" key="5">
    <source>
        <dbReference type="RuleBase" id="RU003796"/>
    </source>
</evidence>
<dbReference type="Gene3D" id="1.10.10.10">
    <property type="entry name" value="Winged helix-like DNA-binding domain superfamily/Winged helix DNA-binding domain"/>
    <property type="match status" value="1"/>
</dbReference>
<evidence type="ECO:0000256" key="1">
    <source>
        <dbReference type="ARBA" id="ARBA00010940"/>
    </source>
</evidence>
<keyword evidence="9" id="KW-1185">Reference proteome</keyword>
<organism evidence="8 9">
    <name type="scientific">Channa striata</name>
    <name type="common">Snakehead murrel</name>
    <name type="synonym">Ophicephalus striatus</name>
    <dbReference type="NCBI Taxonomy" id="64152"/>
    <lineage>
        <taxon>Eukaryota</taxon>
        <taxon>Metazoa</taxon>
        <taxon>Chordata</taxon>
        <taxon>Craniata</taxon>
        <taxon>Vertebrata</taxon>
        <taxon>Euteleostomi</taxon>
        <taxon>Actinopterygii</taxon>
        <taxon>Neopterygii</taxon>
        <taxon>Teleostei</taxon>
        <taxon>Neoteleostei</taxon>
        <taxon>Acanthomorphata</taxon>
        <taxon>Anabantaria</taxon>
        <taxon>Anabantiformes</taxon>
        <taxon>Channoidei</taxon>
        <taxon>Channidae</taxon>
        <taxon>Channa</taxon>
    </lineage>
</organism>
<dbReference type="SUPFAM" id="SSF144074">
    <property type="entry name" value="E2F-DP heterodimerization region"/>
    <property type="match status" value="1"/>
</dbReference>
<sequence length="376" mass="40395">MELESARGEPGAAGDSLQPQTPSRHEKSLGLLTTKFVTLLQEAKDGVLDLKAAADTLAVRQKRRIYDITNVLEGIGLIEKKSKNSIQWKGVGPGCNTREIADKLIDLKAELDDLAVREHELDQQRVWVQQSIKNVTDDSNNSPYPCDTLLAIRAPIGTQLEVPIPESVLNGQRKYQIRLKSSSGPIEVLLVNKDPSSASPVVLPVPPPDDVLQNLPAPTPTSQPPLDAIQVAKAAPATSTKPGPATSATAANHTASVTEVTSTMPLTPTTDTPAAVPQQLQSSASLDGSVSSSASAVFEPIKSNTAELLDFPKELSEMFDPTKEIMSGDLLEDLMSSEVFSPLLRLSPPPSDHDYIYNLDETEGLCDLFDIPILNL</sequence>
<dbReference type="Pfam" id="PF02319">
    <property type="entry name" value="WHD_E2F_TDP"/>
    <property type="match status" value="1"/>
</dbReference>
<dbReference type="SMART" id="SM01372">
    <property type="entry name" value="E2F_TDP"/>
    <property type="match status" value="1"/>
</dbReference>
<reference evidence="8" key="1">
    <citation type="submission" date="2023-07" db="EMBL/GenBank/DDBJ databases">
        <title>Chromosome-level Genome Assembly of Striped Snakehead (Channa striata).</title>
        <authorList>
            <person name="Liu H."/>
        </authorList>
    </citation>
    <scope>NUCLEOTIDE SEQUENCE</scope>
    <source>
        <strain evidence="8">Gz</strain>
        <tissue evidence="8">Muscle</tissue>
    </source>
</reference>
<dbReference type="PANTHER" id="PTHR12081:SF42">
    <property type="entry name" value="TRANSCRIPTION FACTOR E2F4"/>
    <property type="match status" value="1"/>
</dbReference>
<keyword evidence="2 5" id="KW-0805">Transcription regulation</keyword>
<gene>
    <name evidence="8" type="ORF">Q5P01_012147</name>
</gene>
<evidence type="ECO:0000256" key="6">
    <source>
        <dbReference type="SAM" id="MobiDB-lite"/>
    </source>
</evidence>
<dbReference type="SUPFAM" id="SSF46785">
    <property type="entry name" value="Winged helix' DNA-binding domain"/>
    <property type="match status" value="1"/>
</dbReference>
<feature type="domain" description="E2F/DP family winged-helix DNA-binding" evidence="7">
    <location>
        <begin position="24"/>
        <end position="90"/>
    </location>
</feature>
<dbReference type="InterPro" id="IPR036390">
    <property type="entry name" value="WH_DNA-bd_sf"/>
</dbReference>
<dbReference type="GO" id="GO:0090575">
    <property type="term" value="C:RNA polymerase II transcription regulator complex"/>
    <property type="evidence" value="ECO:0007669"/>
    <property type="project" value="TreeGrafter"/>
</dbReference>
<dbReference type="InterPro" id="IPR036388">
    <property type="entry name" value="WH-like_DNA-bd_sf"/>
</dbReference>
<evidence type="ECO:0000313" key="8">
    <source>
        <dbReference type="EMBL" id="KAK2841947.1"/>
    </source>
</evidence>
<keyword evidence="3 5" id="KW-0238">DNA-binding</keyword>
<feature type="region of interest" description="Disordered" evidence="6">
    <location>
        <begin position="196"/>
        <end position="287"/>
    </location>
</feature>
<dbReference type="InterPro" id="IPR032198">
    <property type="entry name" value="E2F_CC-MB"/>
</dbReference>
<feature type="compositionally biased region" description="Low complexity" evidence="6">
    <location>
        <begin position="245"/>
        <end position="273"/>
    </location>
</feature>
<keyword evidence="5" id="KW-0539">Nucleus</keyword>
<dbReference type="EMBL" id="JAUPFM010000009">
    <property type="protein sequence ID" value="KAK2841947.1"/>
    <property type="molecule type" value="Genomic_DNA"/>
</dbReference>
<dbReference type="InterPro" id="IPR037241">
    <property type="entry name" value="E2F-DP_heterodim"/>
</dbReference>
<dbReference type="Gene3D" id="6.10.250.540">
    <property type="match status" value="1"/>
</dbReference>
<dbReference type="InterPro" id="IPR015633">
    <property type="entry name" value="E2F"/>
</dbReference>
<comment type="caution">
    <text evidence="8">The sequence shown here is derived from an EMBL/GenBank/DDBJ whole genome shotgun (WGS) entry which is preliminary data.</text>
</comment>
<evidence type="ECO:0000313" key="9">
    <source>
        <dbReference type="Proteomes" id="UP001187415"/>
    </source>
</evidence>
<evidence type="ECO:0000256" key="2">
    <source>
        <dbReference type="ARBA" id="ARBA00023015"/>
    </source>
</evidence>
<dbReference type="PANTHER" id="PTHR12081">
    <property type="entry name" value="TRANSCRIPTION FACTOR E2F"/>
    <property type="match status" value="1"/>
</dbReference>
<evidence type="ECO:0000256" key="4">
    <source>
        <dbReference type="ARBA" id="ARBA00023163"/>
    </source>
</evidence>
<accession>A0AA88MNY6</accession>
<evidence type="ECO:0000259" key="7">
    <source>
        <dbReference type="SMART" id="SM01372"/>
    </source>
</evidence>
<dbReference type="GO" id="GO:0046983">
    <property type="term" value="F:protein dimerization activity"/>
    <property type="evidence" value="ECO:0007669"/>
    <property type="project" value="InterPro"/>
</dbReference>